<dbReference type="Proteomes" id="UP000002668">
    <property type="component" value="Genome"/>
</dbReference>
<evidence type="ECO:0000313" key="2">
    <source>
        <dbReference type="Proteomes" id="UP000002668"/>
    </source>
</evidence>
<accession>E5AFP3</accession>
<name>E5AFP3_LEPMJ</name>
<evidence type="ECO:0000313" key="1">
    <source>
        <dbReference type="EMBL" id="CBY02032.1"/>
    </source>
</evidence>
<organism evidence="1 2">
    <name type="scientific">Leptosphaeria maculans (strain JN3 / isolate v23.1.3 / race Av1-4-5-6-7-8)</name>
    <name type="common">Blackleg fungus</name>
    <name type="synonym">Phoma lingam</name>
    <dbReference type="NCBI Taxonomy" id="985895"/>
    <lineage>
        <taxon>Eukaryota</taxon>
        <taxon>Fungi</taxon>
        <taxon>Dikarya</taxon>
        <taxon>Ascomycota</taxon>
        <taxon>Pezizomycotina</taxon>
        <taxon>Dothideomycetes</taxon>
        <taxon>Pleosporomycetidae</taxon>
        <taxon>Pleosporales</taxon>
        <taxon>Pleosporineae</taxon>
        <taxon>Leptosphaeriaceae</taxon>
        <taxon>Plenodomus</taxon>
        <taxon>Plenodomus lingam/Leptosphaeria maculans species complex</taxon>
    </lineage>
</organism>
<keyword evidence="2" id="KW-1185">Reference proteome</keyword>
<protein>
    <submittedName>
        <fullName evidence="1">Predicted protein</fullName>
    </submittedName>
</protein>
<reference evidence="2" key="1">
    <citation type="journal article" date="2011" name="Nat. Commun.">
        <title>Effector diversification within compartments of the Leptosphaeria maculans genome affected by Repeat-Induced Point mutations.</title>
        <authorList>
            <person name="Rouxel T."/>
            <person name="Grandaubert J."/>
            <person name="Hane J.K."/>
            <person name="Hoede C."/>
            <person name="van de Wouw A.P."/>
            <person name="Couloux A."/>
            <person name="Dominguez V."/>
            <person name="Anthouard V."/>
            <person name="Bally P."/>
            <person name="Bourras S."/>
            <person name="Cozijnsen A.J."/>
            <person name="Ciuffetti L.M."/>
            <person name="Degrave A."/>
            <person name="Dilmaghani A."/>
            <person name="Duret L."/>
            <person name="Fudal I."/>
            <person name="Goodwin S.B."/>
            <person name="Gout L."/>
            <person name="Glaser N."/>
            <person name="Linglin J."/>
            <person name="Kema G.H.J."/>
            <person name="Lapalu N."/>
            <person name="Lawrence C.B."/>
            <person name="May K."/>
            <person name="Meyer M."/>
            <person name="Ollivier B."/>
            <person name="Poulain J."/>
            <person name="Schoch C.L."/>
            <person name="Simon A."/>
            <person name="Spatafora J.W."/>
            <person name="Stachowiak A."/>
            <person name="Turgeon B.G."/>
            <person name="Tyler B.M."/>
            <person name="Vincent D."/>
            <person name="Weissenbach J."/>
            <person name="Amselem J."/>
            <person name="Quesneville H."/>
            <person name="Oliver R.P."/>
            <person name="Wincker P."/>
            <person name="Balesdent M.-H."/>
            <person name="Howlett B.J."/>
        </authorList>
    </citation>
    <scope>NUCLEOTIDE SEQUENCE [LARGE SCALE GENOMIC DNA]</scope>
    <source>
        <strain evidence="2">JN3 / isolate v23.1.3 / race Av1-4-5-6-7-8</strain>
    </source>
</reference>
<dbReference type="AlphaFoldDB" id="E5AFP3"/>
<dbReference type="HOGENOM" id="CLU_2483781_0_0_1"/>
<dbReference type="EMBL" id="FP929139">
    <property type="protein sequence ID" value="CBY02032.1"/>
    <property type="molecule type" value="Genomic_DNA"/>
</dbReference>
<proteinExistence type="predicted"/>
<gene>
    <name evidence="1" type="ORF">LEMA_uP008190.1</name>
</gene>
<sequence length="87" mass="10010">MCSIIPHSRNTIFPSAQTKSPPHVKHILYNKVPRPRTPIHSILPSPPFSQTETVLERLSHGAVRRMETMVRVCDGRFRHRILLLHIA</sequence>
<dbReference type="VEuPathDB" id="FungiDB:LEMA_uP008190.1"/>
<dbReference type="InParanoid" id="E5AFP3"/>